<feature type="region of interest" description="Disordered" evidence="1">
    <location>
        <begin position="180"/>
        <end position="291"/>
    </location>
</feature>
<sequence>MPRLANDRHELYALMRAKGMKPQAAAQAAGFVAGSSIYAELEKDPEVQARAQELLDENNLKREQMRTAATEAAKVVGQVSGLSKAWVLQKLAENAQMAAQDGDYKESNAALKLIGDEFGMFSGASSEGTEGQNGERTYDLDAMSALLVKGTATIPVAPPKVDPSAAFDLIAGNGAAARRARESRAFSDGEESDAVFSEDADIDAVMDGSWSGPSPDDYMEAENSRQEAPESPDRPEPPTDPVPAAGEPSEPEGTWEQIDPKTSPEAIMARIQAAGQSPTSSDDRPKRRSSR</sequence>
<proteinExistence type="predicted"/>
<dbReference type="EMBL" id="KY555146">
    <property type="protein sequence ID" value="ARB15230.1"/>
    <property type="molecule type" value="Genomic_DNA"/>
</dbReference>
<organism evidence="2 3">
    <name type="scientific">Caulobacter phage Ccr32</name>
    <dbReference type="NCBI Taxonomy" id="1959738"/>
    <lineage>
        <taxon>Viruses</taxon>
        <taxon>Duplodnaviria</taxon>
        <taxon>Heunggongvirae</taxon>
        <taxon>Uroviricota</taxon>
        <taxon>Caudoviricetes</taxon>
        <taxon>Jeanschmidtviridae</taxon>
        <taxon>Shapirovirus</taxon>
        <taxon>Shapirovirus cbk</taxon>
    </lineage>
</organism>
<gene>
    <name evidence="2" type="ORF">Ccr32_gp312</name>
</gene>
<reference evidence="3" key="1">
    <citation type="journal article" date="2017" name="Curr. Microbiol.">
        <title>Genomic Diversity of Type B3 Bacteriophages of Caulobacter crescentus.</title>
        <authorList>
            <person name="Ash K.T."/>
            <person name="Drake K.M."/>
            <person name="Gibbs W.S."/>
            <person name="Ely B."/>
        </authorList>
    </citation>
    <scope>NUCLEOTIDE SEQUENCE [LARGE SCALE GENOMIC DNA]</scope>
</reference>
<feature type="compositionally biased region" description="Basic and acidic residues" evidence="1">
    <location>
        <begin position="222"/>
        <end position="237"/>
    </location>
</feature>
<evidence type="ECO:0000313" key="2">
    <source>
        <dbReference type="EMBL" id="ARB15230.1"/>
    </source>
</evidence>
<accession>A0A1V0EE89</accession>
<feature type="compositionally biased region" description="Acidic residues" evidence="1">
    <location>
        <begin position="188"/>
        <end position="204"/>
    </location>
</feature>
<dbReference type="Proteomes" id="UP000222485">
    <property type="component" value="Genome"/>
</dbReference>
<name>A0A1V0EE89_9CAUD</name>
<evidence type="ECO:0008006" key="4">
    <source>
        <dbReference type="Google" id="ProtNLM"/>
    </source>
</evidence>
<evidence type="ECO:0000313" key="3">
    <source>
        <dbReference type="Proteomes" id="UP000222485"/>
    </source>
</evidence>
<protein>
    <recommendedName>
        <fullName evidence="4">Terminase small subunit</fullName>
    </recommendedName>
</protein>
<evidence type="ECO:0000256" key="1">
    <source>
        <dbReference type="SAM" id="MobiDB-lite"/>
    </source>
</evidence>